<dbReference type="InterPro" id="IPR036691">
    <property type="entry name" value="Endo/exonu/phosph_ase_sf"/>
</dbReference>
<dbReference type="SUPFAM" id="SSF74853">
    <property type="entry name" value="Lamin A/C globular tail domain"/>
    <property type="match status" value="1"/>
</dbReference>
<evidence type="ECO:0000256" key="2">
    <source>
        <dbReference type="SAM" id="SignalP"/>
    </source>
</evidence>
<dbReference type="Proteomes" id="UP000557899">
    <property type="component" value="Unassembled WGS sequence"/>
</dbReference>
<dbReference type="PANTHER" id="PTHR42834">
    <property type="entry name" value="ENDONUCLEASE/EXONUCLEASE/PHOSPHATASE FAMILY PROTEIN (AFU_ORTHOLOGUE AFUA_3G09210)"/>
    <property type="match status" value="1"/>
</dbReference>
<dbReference type="Gene3D" id="3.60.10.10">
    <property type="entry name" value="Endonuclease/exonuclease/phosphatase"/>
    <property type="match status" value="1"/>
</dbReference>
<dbReference type="SUPFAM" id="SSF56219">
    <property type="entry name" value="DNase I-like"/>
    <property type="match status" value="1"/>
</dbReference>
<feature type="compositionally biased region" description="Basic and acidic residues" evidence="1">
    <location>
        <begin position="822"/>
        <end position="838"/>
    </location>
</feature>
<dbReference type="InterPro" id="IPR047971">
    <property type="entry name" value="ExeM-like"/>
</dbReference>
<dbReference type="EMBL" id="JAAZHI010000031">
    <property type="protein sequence ID" value="NLA54974.1"/>
    <property type="molecule type" value="Genomic_DNA"/>
</dbReference>
<dbReference type="CDD" id="cd04486">
    <property type="entry name" value="YhcR_OBF_like"/>
    <property type="match status" value="1"/>
</dbReference>
<evidence type="ECO:0000313" key="5">
    <source>
        <dbReference type="Proteomes" id="UP000557899"/>
    </source>
</evidence>
<sequence>MFRPAAGLTAAVTGLALVLVPSTATAAPDASNVVINEVYGGGGNSGSVYSHDFVELYNPTDRDIDLSGWAIDQRSAADNRGTLHTIQSGIIPAGGHFLIRGAAGNNSPAELPTPDSVGTFNFSGTNAIAELLDATGTPVDLVGWGSATRFETAPAQSTTNATSTARVTTGVDTDNNALDFARSTPTPQNSQDSQTPGEPEPPVTQTVPIADIQGTGRVTPFAGQQVTTEGVVTAVYPEGGRHGIIIQTPGTGGVEKQVGDASDAIFVYLGARAEFPQIGDSVVVTGQAEERYDVTQLSRATVTVPDTTFAPVTPTEIDHLPAGEEAREPYEHMLVLPTGAHTVTDNYSLNTYGEIGLAPGTTAHRQPTDVHSPDTDPASPVQQLAAAQLSGLVLLDDGRTRNYLTGDQHTPLPYVAVDGAPHRSVRTGAAVEFQHPVTVDFSHNHWRFQPTTPVTGHTSAAALPITWEDTRADEIGAMGTVAGDYSLASFNVLNYFTSLGRDEAGCRSYDDMYGNPVAANRCSVRGAWSESAFRDQQTKIVAAINELDVDVLGLEEIENTFALTGDLTRRDEALSLLVDALNADAGTERWAFVASPAQVGTDEDVIRVGFIYNPATVEVVGGSRIFDDARFTGTARQPLAQEFQPVGGGQSFVAVVNHFKSKGSIARGDADTGDGQGNNATVRAHQSQALLEHLGDQADWAELPVFILGDINAYSRETAVTVLENAGYTNIAAQYDPEHTSYQFGGLLGSLDHALGNAAAMELVRDARIWNINADEPILYEYSRRLYNVVDFHEDNYFRSSDHDPVKVGFSLPVNGKPQKKGRPEHSYQQGRPDHSYETGRPAHARR</sequence>
<dbReference type="NCBIfam" id="NF033681">
    <property type="entry name" value="ExeM_NucH_DNase"/>
    <property type="match status" value="1"/>
</dbReference>
<feature type="compositionally biased region" description="Polar residues" evidence="1">
    <location>
        <begin position="183"/>
        <end position="196"/>
    </location>
</feature>
<evidence type="ECO:0000313" key="4">
    <source>
        <dbReference type="EMBL" id="NLA54974.1"/>
    </source>
</evidence>
<dbReference type="InterPro" id="IPR005135">
    <property type="entry name" value="Endo/exonuclease/phosphatase"/>
</dbReference>
<dbReference type="Gene3D" id="2.60.40.1260">
    <property type="entry name" value="Lamin Tail domain"/>
    <property type="match status" value="1"/>
</dbReference>
<keyword evidence="4" id="KW-0378">Hydrolase</keyword>
<keyword evidence="2" id="KW-0732">Signal</keyword>
<feature type="chain" id="PRO_5031524339" evidence="2">
    <location>
        <begin position="27"/>
        <end position="847"/>
    </location>
</feature>
<comment type="caution">
    <text evidence="4">The sequence shown here is derived from an EMBL/GenBank/DDBJ whole genome shotgun (WGS) entry which is preliminary data.</text>
</comment>
<dbReference type="PANTHER" id="PTHR42834:SF1">
    <property type="entry name" value="ENDONUCLEASE_EXONUCLEASE_PHOSPHATASE FAMILY PROTEIN (AFU_ORTHOLOGUE AFUA_3G09210)"/>
    <property type="match status" value="1"/>
</dbReference>
<proteinExistence type="predicted"/>
<evidence type="ECO:0000256" key="1">
    <source>
        <dbReference type="SAM" id="MobiDB-lite"/>
    </source>
</evidence>
<feature type="region of interest" description="Disordered" evidence="1">
    <location>
        <begin position="809"/>
        <end position="847"/>
    </location>
</feature>
<feature type="domain" description="LTD" evidence="3">
    <location>
        <begin position="21"/>
        <end position="146"/>
    </location>
</feature>
<evidence type="ECO:0000259" key="3">
    <source>
        <dbReference type="PROSITE" id="PS51841"/>
    </source>
</evidence>
<dbReference type="AlphaFoldDB" id="A0A7X6PMV0"/>
<dbReference type="Pfam" id="PF00932">
    <property type="entry name" value="LTD"/>
    <property type="match status" value="1"/>
</dbReference>
<dbReference type="InterPro" id="IPR036415">
    <property type="entry name" value="Lamin_tail_dom_sf"/>
</dbReference>
<keyword evidence="4" id="KW-0540">Nuclease</keyword>
<keyword evidence="4" id="KW-0255">Endonuclease</keyword>
<dbReference type="GO" id="GO:0004519">
    <property type="term" value="F:endonuclease activity"/>
    <property type="evidence" value="ECO:0007669"/>
    <property type="project" value="UniProtKB-KW"/>
</dbReference>
<feature type="signal peptide" evidence="2">
    <location>
        <begin position="1"/>
        <end position="26"/>
    </location>
</feature>
<gene>
    <name evidence="4" type="ORF">GX859_01545</name>
</gene>
<feature type="region of interest" description="Disordered" evidence="1">
    <location>
        <begin position="153"/>
        <end position="206"/>
    </location>
</feature>
<name>A0A7X6PMV0_9CORY</name>
<dbReference type="PROSITE" id="PS51841">
    <property type="entry name" value="LTD"/>
    <property type="match status" value="1"/>
</dbReference>
<feature type="compositionally biased region" description="Low complexity" evidence="1">
    <location>
        <begin position="157"/>
        <end position="169"/>
    </location>
</feature>
<dbReference type="CDD" id="cd10283">
    <property type="entry name" value="MnuA_DNase1-like"/>
    <property type="match status" value="1"/>
</dbReference>
<dbReference type="Pfam" id="PF03372">
    <property type="entry name" value="Exo_endo_phos"/>
    <property type="match status" value="1"/>
</dbReference>
<dbReference type="InterPro" id="IPR001322">
    <property type="entry name" value="Lamin_tail_dom"/>
</dbReference>
<accession>A0A7X6PMV0</accession>
<reference evidence="4 5" key="1">
    <citation type="journal article" date="2020" name="Biotechnol. Biofuels">
        <title>New insights from the biogas microbiome by comprehensive genome-resolved metagenomics of nearly 1600 species originating from multiple anaerobic digesters.</title>
        <authorList>
            <person name="Campanaro S."/>
            <person name="Treu L."/>
            <person name="Rodriguez-R L.M."/>
            <person name="Kovalovszki A."/>
            <person name="Ziels R.M."/>
            <person name="Maus I."/>
            <person name="Zhu X."/>
            <person name="Kougias P.G."/>
            <person name="Basile A."/>
            <person name="Luo G."/>
            <person name="Schluter A."/>
            <person name="Konstantinidis K.T."/>
            <person name="Angelidaki I."/>
        </authorList>
    </citation>
    <scope>NUCLEOTIDE SEQUENCE [LARGE SCALE GENOMIC DNA]</scope>
    <source>
        <strain evidence="4">AS15tlH2ME_198</strain>
    </source>
</reference>
<organism evidence="4 5">
    <name type="scientific">Corynebacterium humireducens</name>
    <dbReference type="NCBI Taxonomy" id="1223514"/>
    <lineage>
        <taxon>Bacteria</taxon>
        <taxon>Bacillati</taxon>
        <taxon>Actinomycetota</taxon>
        <taxon>Actinomycetes</taxon>
        <taxon>Mycobacteriales</taxon>
        <taxon>Corynebacteriaceae</taxon>
        <taxon>Corynebacterium</taxon>
    </lineage>
</organism>
<protein>
    <submittedName>
        <fullName evidence="4">ExeM/NucH family extracellular endonuclease</fullName>
    </submittedName>
</protein>